<keyword evidence="6" id="KW-1185">Reference proteome</keyword>
<name>A0AA37UHU0_9MICO</name>
<feature type="compositionally biased region" description="Low complexity" evidence="3">
    <location>
        <begin position="444"/>
        <end position="458"/>
    </location>
</feature>
<keyword evidence="2" id="KW-0418">Kinase</keyword>
<feature type="region of interest" description="Disordered" evidence="3">
    <location>
        <begin position="131"/>
        <end position="160"/>
    </location>
</feature>
<feature type="compositionally biased region" description="Basic residues" evidence="3">
    <location>
        <begin position="467"/>
        <end position="477"/>
    </location>
</feature>
<dbReference type="Pfam" id="PF00294">
    <property type="entry name" value="PfkB"/>
    <property type="match status" value="1"/>
</dbReference>
<evidence type="ECO:0000256" key="1">
    <source>
        <dbReference type="ARBA" id="ARBA00022679"/>
    </source>
</evidence>
<dbReference type="PANTHER" id="PTHR10584">
    <property type="entry name" value="SUGAR KINASE"/>
    <property type="match status" value="1"/>
</dbReference>
<dbReference type="InterPro" id="IPR029056">
    <property type="entry name" value="Ribokinase-like"/>
</dbReference>
<accession>A0AA37UHU0</accession>
<dbReference type="SUPFAM" id="SSF53613">
    <property type="entry name" value="Ribokinase-like"/>
    <property type="match status" value="1"/>
</dbReference>
<protein>
    <recommendedName>
        <fullName evidence="4">Carbohydrate kinase PfkB domain-containing protein</fullName>
    </recommendedName>
</protein>
<dbReference type="EMBL" id="BSUL01000001">
    <property type="protein sequence ID" value="GMA27432.1"/>
    <property type="molecule type" value="Genomic_DNA"/>
</dbReference>
<evidence type="ECO:0000259" key="4">
    <source>
        <dbReference type="Pfam" id="PF00294"/>
    </source>
</evidence>
<gene>
    <name evidence="5" type="ORF">GCM10025874_06850</name>
</gene>
<evidence type="ECO:0000313" key="5">
    <source>
        <dbReference type="EMBL" id="GMA27432.1"/>
    </source>
</evidence>
<dbReference type="PRINTS" id="PR00990">
    <property type="entry name" value="RIBOKINASE"/>
</dbReference>
<dbReference type="InterPro" id="IPR011611">
    <property type="entry name" value="PfkB_dom"/>
</dbReference>
<organism evidence="5 6">
    <name type="scientific">Arenivirga flava</name>
    <dbReference type="NCBI Taxonomy" id="1930060"/>
    <lineage>
        <taxon>Bacteria</taxon>
        <taxon>Bacillati</taxon>
        <taxon>Actinomycetota</taxon>
        <taxon>Actinomycetes</taxon>
        <taxon>Micrococcales</taxon>
        <taxon>Microbacteriaceae</taxon>
        <taxon>Arenivirga</taxon>
    </lineage>
</organism>
<evidence type="ECO:0000313" key="6">
    <source>
        <dbReference type="Proteomes" id="UP001157160"/>
    </source>
</evidence>
<dbReference type="GO" id="GO:0016301">
    <property type="term" value="F:kinase activity"/>
    <property type="evidence" value="ECO:0007669"/>
    <property type="project" value="UniProtKB-KW"/>
</dbReference>
<feature type="compositionally biased region" description="Pro residues" evidence="3">
    <location>
        <begin position="386"/>
        <end position="418"/>
    </location>
</feature>
<dbReference type="GO" id="GO:0006796">
    <property type="term" value="P:phosphate-containing compound metabolic process"/>
    <property type="evidence" value="ECO:0007669"/>
    <property type="project" value="UniProtKB-ARBA"/>
</dbReference>
<reference evidence="5 6" key="1">
    <citation type="journal article" date="2014" name="Int. J. Syst. Evol. Microbiol.">
        <title>Complete genome sequence of Corynebacterium casei LMG S-19264T (=DSM 44701T), isolated from a smear-ripened cheese.</title>
        <authorList>
            <consortium name="US DOE Joint Genome Institute (JGI-PGF)"/>
            <person name="Walter F."/>
            <person name="Albersmeier A."/>
            <person name="Kalinowski J."/>
            <person name="Ruckert C."/>
        </authorList>
    </citation>
    <scope>NUCLEOTIDE SEQUENCE [LARGE SCALE GENOMIC DNA]</scope>
    <source>
        <strain evidence="5 6">NBRC 112289</strain>
    </source>
</reference>
<proteinExistence type="predicted"/>
<dbReference type="PANTHER" id="PTHR10584:SF166">
    <property type="entry name" value="RIBOKINASE"/>
    <property type="match status" value="1"/>
</dbReference>
<evidence type="ECO:0000256" key="2">
    <source>
        <dbReference type="ARBA" id="ARBA00022777"/>
    </source>
</evidence>
<keyword evidence="1" id="KW-0808">Transferase</keyword>
<comment type="caution">
    <text evidence="5">The sequence shown here is derived from an EMBL/GenBank/DDBJ whole genome shotgun (WGS) entry which is preliminary data.</text>
</comment>
<feature type="region of interest" description="Disordered" evidence="3">
    <location>
        <begin position="380"/>
        <end position="512"/>
    </location>
</feature>
<sequence>MLMPFGVGEHVVFEPEPQLAALVEAGRLRRGVRVGERVGVRATRELRLAPDRVAAAHQVPAVEVVRAVQLVPALLRLRNARVESPVVAARHVDEAVPVDVDRGGRSQAAHRVEQHGEVLVVELADRARCEGHGERDVDGQELGGVSGHSSSQAATTDRREGRMRILGGCAASRPAATLTVMSTPSVVVIGSMNADDSIRVRTLPAPGETITALGVSTALGGKGANQAVAAARGGASVRFVGAAGADDGDAVVGAIAAEGIDVEGVQRLEGVPTGRAIVMIDDAAENSIVVLPGANRGFPVESIEAQLAALQPGELVLLQDEIPAQVNRAAAAAARAAGATVVWNAAPAPTSADELVHDVDLLVVNEHELEAVAELLGVATGAGPEGAPPRRPASTPCSPPSRRPSAPTPSAPSAPRVPPTRSAASPVARRRDASRRSTPRRPATRSSATSPRPPVRTSVNDCGSRSARGRSRSRRSARPAPSPAVPRSRRSSQPDRALSGHPSSRIRSAARA</sequence>
<evidence type="ECO:0000256" key="3">
    <source>
        <dbReference type="SAM" id="MobiDB-lite"/>
    </source>
</evidence>
<dbReference type="InterPro" id="IPR002139">
    <property type="entry name" value="Ribo/fructo_kinase"/>
</dbReference>
<feature type="domain" description="Carbohydrate kinase PfkB" evidence="4">
    <location>
        <begin position="185"/>
        <end position="376"/>
    </location>
</feature>
<dbReference type="Gene3D" id="3.40.1190.20">
    <property type="match status" value="1"/>
</dbReference>
<dbReference type="Proteomes" id="UP001157160">
    <property type="component" value="Unassembled WGS sequence"/>
</dbReference>
<dbReference type="AlphaFoldDB" id="A0AA37UHU0"/>